<dbReference type="AlphaFoldDB" id="A0A914GV93"/>
<sequence length="264" mass="28904">MPSQHSTTEFSIMIKLAHFLNILRTASFKWTSLVVTNSLKLNGVNGKGDAKFHICKCAVDVHEEHNKVARGGGPKTFIRAIWRRATCGHINVGVVWAMFILFLPCAPSAPVGSVEYAKPCAPSAPVDSAEYAKQLEIAEAKISYAFSWQAYVIFSASIFAIGAVVLASCVLCVSIGCYGRQCAPSIKLFSVRPERKLVAKETTFSHLFGLFKGDFFLTNSNDAADTVMSDIVSPPLNFLPVSKAYMLLVLTSYPYQNLVKFGEF</sequence>
<evidence type="ECO:0000256" key="1">
    <source>
        <dbReference type="SAM" id="Phobius"/>
    </source>
</evidence>
<dbReference type="Proteomes" id="UP000887572">
    <property type="component" value="Unplaced"/>
</dbReference>
<accession>A0A914GV93</accession>
<keyword evidence="1" id="KW-0472">Membrane</keyword>
<keyword evidence="1" id="KW-1133">Transmembrane helix</keyword>
<dbReference type="InterPro" id="IPR038661">
    <property type="entry name" value="Ribosomal_eL33_sf"/>
</dbReference>
<feature type="transmembrane region" description="Helical" evidence="1">
    <location>
        <begin position="89"/>
        <end position="109"/>
    </location>
</feature>
<dbReference type="WBParaSite" id="Gr19_v10_g1166.t2">
    <property type="protein sequence ID" value="Gr19_v10_g1166.t2"/>
    <property type="gene ID" value="Gr19_v10_g1166"/>
</dbReference>
<reference evidence="3" key="1">
    <citation type="submission" date="2022-11" db="UniProtKB">
        <authorList>
            <consortium name="WormBaseParasite"/>
        </authorList>
    </citation>
    <scope>IDENTIFICATION</scope>
</reference>
<dbReference type="Gene3D" id="2.40.10.190">
    <property type="entry name" value="translation elongation factor selb, chain A, domain 4"/>
    <property type="match status" value="1"/>
</dbReference>
<feature type="transmembrane region" description="Helical" evidence="1">
    <location>
        <begin position="151"/>
        <end position="178"/>
    </location>
</feature>
<evidence type="ECO:0000313" key="3">
    <source>
        <dbReference type="WBParaSite" id="Gr19_v10_g1166.t2"/>
    </source>
</evidence>
<protein>
    <submittedName>
        <fullName evidence="3">Uncharacterized protein</fullName>
    </submittedName>
</protein>
<keyword evidence="2" id="KW-1185">Reference proteome</keyword>
<proteinExistence type="predicted"/>
<evidence type="ECO:0000313" key="2">
    <source>
        <dbReference type="Proteomes" id="UP000887572"/>
    </source>
</evidence>
<name>A0A914GV93_GLORO</name>
<organism evidence="2 3">
    <name type="scientific">Globodera rostochiensis</name>
    <name type="common">Golden nematode worm</name>
    <name type="synonym">Heterodera rostochiensis</name>
    <dbReference type="NCBI Taxonomy" id="31243"/>
    <lineage>
        <taxon>Eukaryota</taxon>
        <taxon>Metazoa</taxon>
        <taxon>Ecdysozoa</taxon>
        <taxon>Nematoda</taxon>
        <taxon>Chromadorea</taxon>
        <taxon>Rhabditida</taxon>
        <taxon>Tylenchina</taxon>
        <taxon>Tylenchomorpha</taxon>
        <taxon>Tylenchoidea</taxon>
        <taxon>Heteroderidae</taxon>
        <taxon>Heteroderinae</taxon>
        <taxon>Globodera</taxon>
    </lineage>
</organism>
<keyword evidence="1" id="KW-0812">Transmembrane</keyword>